<evidence type="ECO:0000256" key="9">
    <source>
        <dbReference type="ARBA" id="ARBA00023136"/>
    </source>
</evidence>
<feature type="transmembrane region" description="Helical" evidence="11">
    <location>
        <begin position="122"/>
        <end position="141"/>
    </location>
</feature>
<dbReference type="GO" id="GO:0009881">
    <property type="term" value="F:photoreceptor activity"/>
    <property type="evidence" value="ECO:0007669"/>
    <property type="project" value="UniProtKB-KW"/>
</dbReference>
<dbReference type="PANTHER" id="PTHR28286:SF1">
    <property type="entry name" value="30 KDA HEAT SHOCK PROTEIN-RELATED"/>
    <property type="match status" value="1"/>
</dbReference>
<comment type="caution">
    <text evidence="12">The sequence shown here is derived from an EMBL/GenBank/DDBJ whole genome shotgun (WGS) entry which is preliminary data.</text>
</comment>
<protein>
    <submittedName>
        <fullName evidence="12">Uncharacterized protein</fullName>
    </submittedName>
</protein>
<comment type="subcellular location">
    <subcellularLocation>
        <location evidence="1">Membrane</location>
        <topology evidence="1">Multi-pass membrane protein</topology>
    </subcellularLocation>
</comment>
<organism evidence="12 13">
    <name type="scientific">Pseudocercospora musae</name>
    <dbReference type="NCBI Taxonomy" id="113226"/>
    <lineage>
        <taxon>Eukaryota</taxon>
        <taxon>Fungi</taxon>
        <taxon>Dikarya</taxon>
        <taxon>Ascomycota</taxon>
        <taxon>Pezizomycotina</taxon>
        <taxon>Dothideomycetes</taxon>
        <taxon>Dothideomycetidae</taxon>
        <taxon>Mycosphaerellales</taxon>
        <taxon>Mycosphaerellaceae</taxon>
        <taxon>Pseudocercospora</taxon>
    </lineage>
</organism>
<evidence type="ECO:0000313" key="12">
    <source>
        <dbReference type="EMBL" id="KXT09317.1"/>
    </source>
</evidence>
<keyword evidence="6" id="KW-0681">Retinal protein</keyword>
<accession>A0A139I3P9</accession>
<keyword evidence="8" id="KW-0157">Chromophore</keyword>
<evidence type="ECO:0000256" key="6">
    <source>
        <dbReference type="ARBA" id="ARBA00022925"/>
    </source>
</evidence>
<feature type="transmembrane region" description="Helical" evidence="11">
    <location>
        <begin position="197"/>
        <end position="217"/>
    </location>
</feature>
<keyword evidence="3" id="KW-0600">Photoreceptor protein</keyword>
<dbReference type="Proteomes" id="UP000073492">
    <property type="component" value="Unassembled WGS sequence"/>
</dbReference>
<evidence type="ECO:0000256" key="5">
    <source>
        <dbReference type="ARBA" id="ARBA00022692"/>
    </source>
</evidence>
<dbReference type="InterPro" id="IPR001425">
    <property type="entry name" value="Arc/bac/fun_rhodopsins"/>
</dbReference>
<dbReference type="OrthoDB" id="536545at2759"/>
<evidence type="ECO:0000256" key="2">
    <source>
        <dbReference type="ARBA" id="ARBA00008130"/>
    </source>
</evidence>
<comment type="similarity">
    <text evidence="2">Belongs to the archaeal/bacterial/fungal opsin family.</text>
</comment>
<dbReference type="GO" id="GO:0007602">
    <property type="term" value="P:phototransduction"/>
    <property type="evidence" value="ECO:0007669"/>
    <property type="project" value="UniProtKB-KW"/>
</dbReference>
<dbReference type="GO" id="GO:0005216">
    <property type="term" value="F:monoatomic ion channel activity"/>
    <property type="evidence" value="ECO:0007669"/>
    <property type="project" value="InterPro"/>
</dbReference>
<dbReference type="SUPFAM" id="SSF81321">
    <property type="entry name" value="Family A G protein-coupled receptor-like"/>
    <property type="match status" value="1"/>
</dbReference>
<keyword evidence="9 11" id="KW-0472">Membrane</keyword>
<keyword evidence="13" id="KW-1185">Reference proteome</keyword>
<dbReference type="GO" id="GO:0005783">
    <property type="term" value="C:endoplasmic reticulum"/>
    <property type="evidence" value="ECO:0007669"/>
    <property type="project" value="TreeGrafter"/>
</dbReference>
<evidence type="ECO:0000256" key="11">
    <source>
        <dbReference type="SAM" id="Phobius"/>
    </source>
</evidence>
<gene>
    <name evidence="12" type="ORF">AC579_258</name>
</gene>
<dbReference type="PRINTS" id="PR00251">
    <property type="entry name" value="BACTRLOPSIN"/>
</dbReference>
<dbReference type="PROSITE" id="PS00950">
    <property type="entry name" value="BACTERIAL_OPSIN_1"/>
    <property type="match status" value="1"/>
</dbReference>
<proteinExistence type="inferred from homology"/>
<dbReference type="InterPro" id="IPR018229">
    <property type="entry name" value="Rhodopsin_retinal_BS"/>
</dbReference>
<dbReference type="SMART" id="SM01021">
    <property type="entry name" value="Bac_rhodopsin"/>
    <property type="match status" value="1"/>
</dbReference>
<sequence>MLPPWGHCADGTCRAVAYIEWPARKCPSSTTNARNLLANIQYASSPKMSTYLAQIATVALLAGKVAANSALEYNTNTQNGKTVQIAITVQGSDFYYAICAIMGATCIGILAAAQMKPRTDRVFFYLCASITMVATIAYYAMGSNLGWTPIDVEFPRTDPVVRGRNREIFYARYIDWVITTPLLLTDLLLTAGMPWPSIVWTVLLDELMVVTGLIGALTKSRYKWGKSQVGKHERQPKSDHY</sequence>
<evidence type="ECO:0000256" key="4">
    <source>
        <dbReference type="ARBA" id="ARBA00022606"/>
    </source>
</evidence>
<evidence type="ECO:0000313" key="13">
    <source>
        <dbReference type="Proteomes" id="UP000073492"/>
    </source>
</evidence>
<keyword evidence="7 11" id="KW-1133">Transmembrane helix</keyword>
<dbReference type="PANTHER" id="PTHR28286">
    <property type="match status" value="1"/>
</dbReference>
<feature type="transmembrane region" description="Helical" evidence="11">
    <location>
        <begin position="94"/>
        <end position="113"/>
    </location>
</feature>
<evidence type="ECO:0000256" key="10">
    <source>
        <dbReference type="ARBA" id="ARBA00023170"/>
    </source>
</evidence>
<dbReference type="AlphaFoldDB" id="A0A139I3P9"/>
<reference evidence="12 13" key="1">
    <citation type="submission" date="2015-07" db="EMBL/GenBank/DDBJ databases">
        <title>Comparative genomics of the Sigatoka disease complex on banana suggests a link between parallel evolutionary changes in Pseudocercospora fijiensis and Pseudocercospora eumusae and increased virulence on the banana host.</title>
        <authorList>
            <person name="Chang T.-C."/>
            <person name="Salvucci A."/>
            <person name="Crous P.W."/>
            <person name="Stergiopoulos I."/>
        </authorList>
    </citation>
    <scope>NUCLEOTIDE SEQUENCE [LARGE SCALE GENOMIC DNA]</scope>
    <source>
        <strain evidence="12 13">CBS 116634</strain>
    </source>
</reference>
<keyword evidence="5 11" id="KW-0812">Transmembrane</keyword>
<dbReference type="Gene3D" id="1.20.1070.10">
    <property type="entry name" value="Rhodopsin 7-helix transmembrane proteins"/>
    <property type="match status" value="1"/>
</dbReference>
<evidence type="ECO:0000256" key="7">
    <source>
        <dbReference type="ARBA" id="ARBA00022989"/>
    </source>
</evidence>
<name>A0A139I3P9_9PEZI</name>
<evidence type="ECO:0000256" key="8">
    <source>
        <dbReference type="ARBA" id="ARBA00022991"/>
    </source>
</evidence>
<dbReference type="Pfam" id="PF01036">
    <property type="entry name" value="Bac_rhodopsin"/>
    <property type="match status" value="1"/>
</dbReference>
<evidence type="ECO:0000256" key="3">
    <source>
        <dbReference type="ARBA" id="ARBA00022543"/>
    </source>
</evidence>
<dbReference type="GO" id="GO:0005886">
    <property type="term" value="C:plasma membrane"/>
    <property type="evidence" value="ECO:0007669"/>
    <property type="project" value="TreeGrafter"/>
</dbReference>
<dbReference type="EMBL" id="LFZO01000354">
    <property type="protein sequence ID" value="KXT09317.1"/>
    <property type="molecule type" value="Genomic_DNA"/>
</dbReference>
<keyword evidence="10" id="KW-0675">Receptor</keyword>
<keyword evidence="4" id="KW-0716">Sensory transduction</keyword>
<evidence type="ECO:0000256" key="1">
    <source>
        <dbReference type="ARBA" id="ARBA00004141"/>
    </source>
</evidence>